<evidence type="ECO:0000313" key="1">
    <source>
        <dbReference type="EMBL" id="KAF0743819.1"/>
    </source>
</evidence>
<gene>
    <name evidence="1" type="ORF">Ae201684_001465</name>
</gene>
<name>A0A6G0XTW9_9STRA</name>
<dbReference type="VEuPathDB" id="FungiDB:AeMF1_002703"/>
<sequence length="378" mass="42606">MIHFVAALRSLDSWKKEEEAMAVQVADLEHFSSPCVKSPMAKSSDIKLLLEFMATSTVQINFLIQLPSIELCLAQWWPLVSQGESHVTPSMLSHLYLGLGTILMEGRTANLTQNAVKMLMRGRWCKWEKWDPDADPPLNQADVHRLVFDLGYLSVQSDKLHDYVSFFQSMQFKLNAFFVNFGASAKASLTERRSTRLQRLETKESRKSKTIVLHPMAQASDDDSAPPDDPTVDFMTGGVKSNIEAKLTPMTITLFPHIRTHEPSSQIVVKDLRLLLPEFQKKFRPMDAMAAEMPVANATPLRIRSIPWMNASNQLASARTSDKTAKALANPLKTLDDVERLVDECAKSLRSPADDDDQVMLRRSISHPVLRHRLHLSS</sequence>
<evidence type="ECO:0000313" key="2">
    <source>
        <dbReference type="Proteomes" id="UP000481153"/>
    </source>
</evidence>
<reference evidence="1 2" key="1">
    <citation type="submission" date="2019-07" db="EMBL/GenBank/DDBJ databases">
        <title>Genomics analysis of Aphanomyces spp. identifies a new class of oomycete effector associated with host adaptation.</title>
        <authorList>
            <person name="Gaulin E."/>
        </authorList>
    </citation>
    <scope>NUCLEOTIDE SEQUENCE [LARGE SCALE GENOMIC DNA]</scope>
    <source>
        <strain evidence="1 2">ATCC 201684</strain>
    </source>
</reference>
<proteinExistence type="predicted"/>
<comment type="caution">
    <text evidence="1">The sequence shown here is derived from an EMBL/GenBank/DDBJ whole genome shotgun (WGS) entry which is preliminary data.</text>
</comment>
<keyword evidence="2" id="KW-1185">Reference proteome</keyword>
<accession>A0A6G0XTW9</accession>
<dbReference type="AlphaFoldDB" id="A0A6G0XTW9"/>
<protein>
    <submittedName>
        <fullName evidence="1">Uncharacterized protein</fullName>
    </submittedName>
</protein>
<dbReference type="EMBL" id="VJMJ01000012">
    <property type="protein sequence ID" value="KAF0743819.1"/>
    <property type="molecule type" value="Genomic_DNA"/>
</dbReference>
<dbReference type="Proteomes" id="UP000481153">
    <property type="component" value="Unassembled WGS sequence"/>
</dbReference>
<organism evidence="1 2">
    <name type="scientific">Aphanomyces euteiches</name>
    <dbReference type="NCBI Taxonomy" id="100861"/>
    <lineage>
        <taxon>Eukaryota</taxon>
        <taxon>Sar</taxon>
        <taxon>Stramenopiles</taxon>
        <taxon>Oomycota</taxon>
        <taxon>Saprolegniomycetes</taxon>
        <taxon>Saprolegniales</taxon>
        <taxon>Verrucalvaceae</taxon>
        <taxon>Aphanomyces</taxon>
    </lineage>
</organism>